<comment type="caution">
    <text evidence="2">The sequence shown here is derived from an EMBL/GenBank/DDBJ whole genome shotgun (WGS) entry which is preliminary data.</text>
</comment>
<dbReference type="PANTHER" id="PTHR33990">
    <property type="entry name" value="PROTEIN YJDN-RELATED"/>
    <property type="match status" value="1"/>
</dbReference>
<dbReference type="EMBL" id="LAZR01006134">
    <property type="protein sequence ID" value="KKM94481.1"/>
    <property type="molecule type" value="Genomic_DNA"/>
</dbReference>
<protein>
    <recommendedName>
        <fullName evidence="1">Glyoxalase/fosfomycin resistance/dioxygenase domain-containing protein</fullName>
    </recommendedName>
</protein>
<dbReference type="AlphaFoldDB" id="A0A0F9M535"/>
<dbReference type="InterPro" id="IPR004360">
    <property type="entry name" value="Glyas_Fos-R_dOase_dom"/>
</dbReference>
<sequence>MARAIPYLLVKNGRKTIELYENMFDAKLISHQPFTKEMGQKFGFPDDFDYENSTIHAVLEIHGATIYLADNAMGPGFNGSGNVEITLDLDSKELTEKIYEKAKKNGSEIKMELQQAFWGAWFARFEDSEGIGWQLNYSEEK</sequence>
<evidence type="ECO:0000313" key="2">
    <source>
        <dbReference type="EMBL" id="KKM94481.1"/>
    </source>
</evidence>
<evidence type="ECO:0000259" key="1">
    <source>
        <dbReference type="Pfam" id="PF00903"/>
    </source>
</evidence>
<dbReference type="InterPro" id="IPR029068">
    <property type="entry name" value="Glyas_Bleomycin-R_OHBP_Dase"/>
</dbReference>
<accession>A0A0F9M535</accession>
<organism evidence="2">
    <name type="scientific">marine sediment metagenome</name>
    <dbReference type="NCBI Taxonomy" id="412755"/>
    <lineage>
        <taxon>unclassified sequences</taxon>
        <taxon>metagenomes</taxon>
        <taxon>ecological metagenomes</taxon>
    </lineage>
</organism>
<dbReference type="Pfam" id="PF00903">
    <property type="entry name" value="Glyoxalase"/>
    <property type="match status" value="1"/>
</dbReference>
<reference evidence="2" key="1">
    <citation type="journal article" date="2015" name="Nature">
        <title>Complex archaea that bridge the gap between prokaryotes and eukaryotes.</title>
        <authorList>
            <person name="Spang A."/>
            <person name="Saw J.H."/>
            <person name="Jorgensen S.L."/>
            <person name="Zaremba-Niedzwiedzka K."/>
            <person name="Martijn J."/>
            <person name="Lind A.E."/>
            <person name="van Eijk R."/>
            <person name="Schleper C."/>
            <person name="Guy L."/>
            <person name="Ettema T.J."/>
        </authorList>
    </citation>
    <scope>NUCLEOTIDE SEQUENCE</scope>
</reference>
<dbReference type="Gene3D" id="3.10.180.10">
    <property type="entry name" value="2,3-Dihydroxybiphenyl 1,2-Dioxygenase, domain 1"/>
    <property type="match status" value="1"/>
</dbReference>
<proteinExistence type="predicted"/>
<dbReference type="PANTHER" id="PTHR33990:SF1">
    <property type="entry name" value="PROTEIN YJDN"/>
    <property type="match status" value="1"/>
</dbReference>
<feature type="domain" description="Glyoxalase/fosfomycin resistance/dioxygenase" evidence="1">
    <location>
        <begin position="8"/>
        <end position="135"/>
    </location>
</feature>
<gene>
    <name evidence="2" type="ORF">LCGC14_1197860</name>
</gene>
<name>A0A0F9M535_9ZZZZ</name>
<dbReference type="SUPFAM" id="SSF54593">
    <property type="entry name" value="Glyoxalase/Bleomycin resistance protein/Dihydroxybiphenyl dioxygenase"/>
    <property type="match status" value="1"/>
</dbReference>